<dbReference type="InterPro" id="IPR050327">
    <property type="entry name" value="Proton-linked_MCT"/>
</dbReference>
<feature type="transmembrane region" description="Helical" evidence="4">
    <location>
        <begin position="292"/>
        <end position="310"/>
    </location>
</feature>
<name>A0A4R5UHM2_9HYPH</name>
<evidence type="ECO:0000313" key="7">
    <source>
        <dbReference type="Proteomes" id="UP000295238"/>
    </source>
</evidence>
<comment type="caution">
    <text evidence="6">The sequence shown here is derived from an EMBL/GenBank/DDBJ whole genome shotgun (WGS) entry which is preliminary data.</text>
</comment>
<dbReference type="CDD" id="cd17355">
    <property type="entry name" value="MFS_YcxA_like"/>
    <property type="match status" value="1"/>
</dbReference>
<reference evidence="6 7" key="1">
    <citation type="submission" date="2019-03" db="EMBL/GenBank/DDBJ databases">
        <title>Rhizobium sp. nov., an bacterium isolated from biocrust in Mu Us Desert.</title>
        <authorList>
            <person name="Lixiong L."/>
        </authorList>
    </citation>
    <scope>NUCLEOTIDE SEQUENCE [LARGE SCALE GENOMIC DNA]</scope>
    <source>
        <strain evidence="6 7">SPY-1</strain>
    </source>
</reference>
<feature type="transmembrane region" description="Helical" evidence="4">
    <location>
        <begin position="70"/>
        <end position="89"/>
    </location>
</feature>
<dbReference type="GO" id="GO:0022857">
    <property type="term" value="F:transmembrane transporter activity"/>
    <property type="evidence" value="ECO:0007669"/>
    <property type="project" value="InterPro"/>
</dbReference>
<feature type="transmembrane region" description="Helical" evidence="4">
    <location>
        <begin position="165"/>
        <end position="184"/>
    </location>
</feature>
<keyword evidence="7" id="KW-1185">Reference proteome</keyword>
<feature type="transmembrane region" description="Helical" evidence="4">
    <location>
        <begin position="257"/>
        <end position="280"/>
    </location>
</feature>
<keyword evidence="2 4" id="KW-1133">Transmembrane helix</keyword>
<organism evidence="6 7">
    <name type="scientific">Rhizobium deserti</name>
    <dbReference type="NCBI Taxonomy" id="2547961"/>
    <lineage>
        <taxon>Bacteria</taxon>
        <taxon>Pseudomonadati</taxon>
        <taxon>Pseudomonadota</taxon>
        <taxon>Alphaproteobacteria</taxon>
        <taxon>Hyphomicrobiales</taxon>
        <taxon>Rhizobiaceae</taxon>
        <taxon>Rhizobium/Agrobacterium group</taxon>
        <taxon>Rhizobium</taxon>
    </lineage>
</organism>
<dbReference type="InterPro" id="IPR036259">
    <property type="entry name" value="MFS_trans_sf"/>
</dbReference>
<feature type="transmembrane region" description="Helical" evidence="4">
    <location>
        <begin position="379"/>
        <end position="400"/>
    </location>
</feature>
<dbReference type="PANTHER" id="PTHR11360">
    <property type="entry name" value="MONOCARBOXYLATE TRANSPORTER"/>
    <property type="match status" value="1"/>
</dbReference>
<accession>A0A4R5UHM2</accession>
<feature type="transmembrane region" description="Helical" evidence="4">
    <location>
        <begin position="349"/>
        <end position="373"/>
    </location>
</feature>
<evidence type="ECO:0000256" key="3">
    <source>
        <dbReference type="ARBA" id="ARBA00023136"/>
    </source>
</evidence>
<dbReference type="Proteomes" id="UP000295238">
    <property type="component" value="Unassembled WGS sequence"/>
</dbReference>
<dbReference type="PROSITE" id="PS50850">
    <property type="entry name" value="MFS"/>
    <property type="match status" value="1"/>
</dbReference>
<dbReference type="PANTHER" id="PTHR11360:SF290">
    <property type="entry name" value="MONOCARBOXYLATE MFS PERMEASE"/>
    <property type="match status" value="1"/>
</dbReference>
<proteinExistence type="predicted"/>
<feature type="transmembrane region" description="Helical" evidence="4">
    <location>
        <begin position="101"/>
        <end position="126"/>
    </location>
</feature>
<dbReference type="Pfam" id="PF07690">
    <property type="entry name" value="MFS_1"/>
    <property type="match status" value="1"/>
</dbReference>
<dbReference type="InterPro" id="IPR011701">
    <property type="entry name" value="MFS"/>
</dbReference>
<dbReference type="AlphaFoldDB" id="A0A4R5UHM2"/>
<evidence type="ECO:0000259" key="5">
    <source>
        <dbReference type="PROSITE" id="PS50850"/>
    </source>
</evidence>
<feature type="transmembrane region" description="Helical" evidence="4">
    <location>
        <begin position="43"/>
        <end position="63"/>
    </location>
</feature>
<feature type="transmembrane region" description="Helical" evidence="4">
    <location>
        <begin position="133"/>
        <end position="159"/>
    </location>
</feature>
<dbReference type="PROSITE" id="PS51257">
    <property type="entry name" value="PROKAR_LIPOPROTEIN"/>
    <property type="match status" value="1"/>
</dbReference>
<dbReference type="OrthoDB" id="9796632at2"/>
<dbReference type="SUPFAM" id="SSF103473">
    <property type="entry name" value="MFS general substrate transporter"/>
    <property type="match status" value="1"/>
</dbReference>
<evidence type="ECO:0000313" key="6">
    <source>
        <dbReference type="EMBL" id="TDK35439.1"/>
    </source>
</evidence>
<gene>
    <name evidence="6" type="ORF">E2F50_14435</name>
</gene>
<keyword evidence="3 4" id="KW-0472">Membrane</keyword>
<feature type="transmembrane region" description="Helical" evidence="4">
    <location>
        <begin position="227"/>
        <end position="251"/>
    </location>
</feature>
<evidence type="ECO:0000256" key="2">
    <source>
        <dbReference type="ARBA" id="ARBA00022989"/>
    </source>
</evidence>
<dbReference type="InterPro" id="IPR020846">
    <property type="entry name" value="MFS_dom"/>
</dbReference>
<evidence type="ECO:0000256" key="1">
    <source>
        <dbReference type="ARBA" id="ARBA00022692"/>
    </source>
</evidence>
<feature type="domain" description="Major facilitator superfamily (MFS) profile" evidence="5">
    <location>
        <begin position="6"/>
        <end position="405"/>
    </location>
</feature>
<dbReference type="Gene3D" id="1.20.1250.20">
    <property type="entry name" value="MFS general substrate transporter like domains"/>
    <property type="match status" value="2"/>
</dbReference>
<evidence type="ECO:0000256" key="4">
    <source>
        <dbReference type="SAM" id="Phobius"/>
    </source>
</evidence>
<protein>
    <submittedName>
        <fullName evidence="6">MFS transporter</fullName>
    </submittedName>
</protein>
<keyword evidence="1 4" id="KW-0812">Transmembrane</keyword>
<dbReference type="EMBL" id="SMTL01000003">
    <property type="protein sequence ID" value="TDK35439.1"/>
    <property type="molecule type" value="Genomic_DNA"/>
</dbReference>
<feature type="transmembrane region" description="Helical" evidence="4">
    <location>
        <begin position="316"/>
        <end position="337"/>
    </location>
</feature>
<dbReference type="RefSeq" id="WP_133316860.1">
    <property type="nucleotide sequence ID" value="NZ_SMTL01000003.1"/>
</dbReference>
<feature type="transmembrane region" description="Helical" evidence="4">
    <location>
        <begin position="7"/>
        <end position="31"/>
    </location>
</feature>
<sequence>MTSNYRWVIVGAGALMGCIAAGTMFSLAIFLEPIAVATGWSRAGISSAMAINFIVMGLGGFMWGAASDRFGARIVVLAGSLLLGLALVLASRVQSLLAFQIVYGCLVGLSASAFLAPMIALTMAWFSDRRSLAVSLVSAGLGMAPMTVSPLAGWLIAAYGDWRTAMLLIGLGAWLILLPTTWLVRNPAPTPIPAAETSPHAESVTQAGSARQAGSVPLADILGSPQFLVLAFTFFACCAAHSGPIFHMVSYAMSCGIAPMAAVSIYSLEGAAGLGGRIVYGLLGDRFGPKPVLIAGLLIQAAVIAAYTMAADLTQFYALAIIFGGTYGGVMPLYAVLAAGYFPARSMGTVLGAASLLSSIGMAFGPLAGGWAFDQYNSYNGLFIGSSLVGLAAVLIALAFPPLPRQTETVQTA</sequence>